<accession>A0ACC0VEW3</accession>
<organism evidence="1 2">
    <name type="scientific">Trichothecium roseum</name>
    <dbReference type="NCBI Taxonomy" id="47278"/>
    <lineage>
        <taxon>Eukaryota</taxon>
        <taxon>Fungi</taxon>
        <taxon>Dikarya</taxon>
        <taxon>Ascomycota</taxon>
        <taxon>Pezizomycotina</taxon>
        <taxon>Sordariomycetes</taxon>
        <taxon>Hypocreomycetidae</taxon>
        <taxon>Hypocreales</taxon>
        <taxon>Hypocreales incertae sedis</taxon>
        <taxon>Trichothecium</taxon>
    </lineage>
</organism>
<evidence type="ECO:0000313" key="1">
    <source>
        <dbReference type="EMBL" id="KAI9904907.1"/>
    </source>
</evidence>
<keyword evidence="2" id="KW-1185">Reference proteome</keyword>
<dbReference type="EMBL" id="CM047940">
    <property type="protein sequence ID" value="KAI9904907.1"/>
    <property type="molecule type" value="Genomic_DNA"/>
</dbReference>
<dbReference type="Proteomes" id="UP001163324">
    <property type="component" value="Chromosome 1"/>
</dbReference>
<protein>
    <submittedName>
        <fullName evidence="1">Uncharacterized protein</fullName>
    </submittedName>
</protein>
<evidence type="ECO:0000313" key="2">
    <source>
        <dbReference type="Proteomes" id="UP001163324"/>
    </source>
</evidence>
<gene>
    <name evidence="1" type="ORF">N3K66_001436</name>
</gene>
<sequence>MLSHLDPSKKTTLFYKGAKSPSTGNRDMVVPSGGVLGGGSSVNFMMYSRAQRSDFDAWDMPGWSADEIMPYLRKLETFHGPDPLNSHGYDGPIQVSKGTWGAKRCQDDFINAIGKLGYPEMDDLQSLSPGAINGVQRAMKYISPDGKRSDAAHAYVHPRLTDGKHPNLHVVVETQVDKVLIENGRAVGVQVLPNSSFHPEDTTVRTIRAKKLVVVSAGACGTPLILERSGVGDPAVLGAAGVDVTVDLPGVGNGYEDHLLQVSVYHTSLGEDETIDAVTRGQRDVAEMMRNNHPMLGWNVQDITCKLRPSDDEVAALGPAFQKAWNEHFRDIPDRPMTLMSPVSGYPGDPSGIPPGQYIGLTTFSVYPFSRGHIHITGPSPSDEPNFDTGFFADPDSIDILKSRWAYKKSREIMRRMSVYRGELASMHPPFQPDSAAACAPVDSCDPETVQDISYSEEDDRIIDEWLRKTIGTTWHSMGTCKMAPREKRGVVDEHLSVHGVSGLKVVDLSIAPKNIGANTNNTALAIGERAADIIIKELGL</sequence>
<proteinExistence type="predicted"/>
<comment type="caution">
    <text evidence="1">The sequence shown here is derived from an EMBL/GenBank/DDBJ whole genome shotgun (WGS) entry which is preliminary data.</text>
</comment>
<reference evidence="1" key="1">
    <citation type="submission" date="2022-10" db="EMBL/GenBank/DDBJ databases">
        <title>Complete Genome of Trichothecium roseum strain YXFP-22015, a Plant Pathogen Isolated from Citrus.</title>
        <authorList>
            <person name="Wang Y."/>
            <person name="Zhu L."/>
        </authorList>
    </citation>
    <scope>NUCLEOTIDE SEQUENCE</scope>
    <source>
        <strain evidence="1">YXFP-22015</strain>
    </source>
</reference>
<name>A0ACC0VEW3_9HYPO</name>